<comment type="catalytic activity">
    <reaction evidence="10">
        <text>2-oxo-dATP + H2O = 2-oxo-dAMP + diphosphate + H(+)</text>
        <dbReference type="Rhea" id="RHEA:31583"/>
        <dbReference type="ChEBI" id="CHEBI:15377"/>
        <dbReference type="ChEBI" id="CHEBI:15378"/>
        <dbReference type="ChEBI" id="CHEBI:33019"/>
        <dbReference type="ChEBI" id="CHEBI:63212"/>
        <dbReference type="ChEBI" id="CHEBI:77897"/>
        <dbReference type="EC" id="3.6.1.56"/>
    </reaction>
    <physiologicalReaction direction="left-to-right" evidence="10">
        <dbReference type="Rhea" id="RHEA:31584"/>
    </physiologicalReaction>
</comment>
<comment type="catalytic activity">
    <reaction evidence="21">
        <text>O(6)-methyl-dGTP + H2O = O(6)-methyl-dGMP + diphosphate + H(+)</text>
        <dbReference type="Rhea" id="RHEA:67600"/>
        <dbReference type="ChEBI" id="CHEBI:15377"/>
        <dbReference type="ChEBI" id="CHEBI:15378"/>
        <dbReference type="ChEBI" id="CHEBI:33019"/>
        <dbReference type="ChEBI" id="CHEBI:169974"/>
        <dbReference type="ChEBI" id="CHEBI:169975"/>
    </reaction>
    <physiologicalReaction direction="left-to-right" evidence="21">
        <dbReference type="Rhea" id="RHEA:67601"/>
    </physiologicalReaction>
</comment>
<evidence type="ECO:0000256" key="23">
    <source>
        <dbReference type="ARBA" id="ARBA00053094"/>
    </source>
</evidence>
<comment type="catalytic activity">
    <reaction evidence="9">
        <text>8-oxo-dATP + H2O = 8-oxo-dAMP + diphosphate + H(+)</text>
        <dbReference type="Rhea" id="RHEA:65396"/>
        <dbReference type="ChEBI" id="CHEBI:15377"/>
        <dbReference type="ChEBI" id="CHEBI:15378"/>
        <dbReference type="ChEBI" id="CHEBI:33019"/>
        <dbReference type="ChEBI" id="CHEBI:71361"/>
        <dbReference type="ChEBI" id="CHEBI:172871"/>
    </reaction>
    <physiologicalReaction direction="left-to-right" evidence="9">
        <dbReference type="Rhea" id="RHEA:65397"/>
    </physiologicalReaction>
</comment>
<dbReference type="GO" id="GO:0008413">
    <property type="term" value="F:8-oxo-7,8-dihydroguanosine triphosphate pyrophosphatase activity"/>
    <property type="evidence" value="ECO:0007669"/>
    <property type="project" value="InterPro"/>
</dbReference>
<gene>
    <name evidence="25" type="ORF">BDP27DRAFT_1325352</name>
</gene>
<dbReference type="PANTHER" id="PTHR43758:SF2">
    <property type="entry name" value="OXIDIZED PURINE NUCLEOSIDE TRIPHOSPHATE HYDROLASE"/>
    <property type="match status" value="1"/>
</dbReference>
<evidence type="ECO:0000256" key="15">
    <source>
        <dbReference type="ARBA" id="ARBA00029673"/>
    </source>
</evidence>
<dbReference type="SUPFAM" id="SSF55811">
    <property type="entry name" value="Nudix"/>
    <property type="match status" value="1"/>
</dbReference>
<evidence type="ECO:0000256" key="2">
    <source>
        <dbReference type="ARBA" id="ARBA00004123"/>
    </source>
</evidence>
<evidence type="ECO:0000256" key="21">
    <source>
        <dbReference type="ARBA" id="ARBA00048894"/>
    </source>
</evidence>
<accession>A0A9P5PSY1</accession>
<comment type="catalytic activity">
    <reaction evidence="22">
        <text>N(6)-methyl-dATP + H2O = N(6)-methyl-dAMP + diphosphate + H(+)</text>
        <dbReference type="Rhea" id="RHEA:67604"/>
        <dbReference type="ChEBI" id="CHEBI:15377"/>
        <dbReference type="ChEBI" id="CHEBI:15378"/>
        <dbReference type="ChEBI" id="CHEBI:33019"/>
        <dbReference type="ChEBI" id="CHEBI:169976"/>
        <dbReference type="ChEBI" id="CHEBI:172872"/>
    </reaction>
    <physiologicalReaction direction="left-to-right" evidence="22">
        <dbReference type="Rhea" id="RHEA:67605"/>
    </physiologicalReaction>
</comment>
<evidence type="ECO:0000256" key="12">
    <source>
        <dbReference type="ARBA" id="ARBA00024596"/>
    </source>
</evidence>
<dbReference type="AlphaFoldDB" id="A0A9P5PSY1"/>
<protein>
    <recommendedName>
        <fullName evidence="14">Oxidized purine nucleoside triphosphate hydrolase</fullName>
        <ecNumber evidence="13">3.6.1.56</ecNumber>
    </recommendedName>
    <alternativeName>
        <fullName evidence="18">2-hydroxy-dATP diphosphatase</fullName>
    </alternativeName>
    <alternativeName>
        <fullName evidence="17">7,8-dihydro-8-oxoguanine triphosphatase</fullName>
    </alternativeName>
    <alternativeName>
        <fullName evidence="16">8-oxo-dGTPase</fullName>
    </alternativeName>
    <alternativeName>
        <fullName evidence="19">Methylated purine nucleoside triphosphate hydrolase</fullName>
    </alternativeName>
    <alternativeName>
        <fullName evidence="15">Nucleoside diphosphate-linked moiety X motif 1</fullName>
    </alternativeName>
</protein>
<dbReference type="EC" id="3.6.1.56" evidence="13"/>
<dbReference type="PRINTS" id="PR01403">
    <property type="entry name" value="8OXTPHPHTASE"/>
</dbReference>
<evidence type="ECO:0000256" key="6">
    <source>
        <dbReference type="ARBA" id="ARBA00022801"/>
    </source>
</evidence>
<comment type="function">
    <text evidence="23">Oxidized purine nucleoside triphosphate hydrolase which is a prominent sanitizer of the oxidized nucleotide pool. Catalyzes the hydrolysis of 2-oxo-dATP (2-hydroxy-dATP) into 2-oxo-dAMP. Also has a significant hydrolase activity toward 2-oxo-ATP, 8-oxo-dGTP and 8-oxo-dATP. Through the hydrolysis of oxidized purine nucleoside triphosphates, prevents their incorporation into DNA and the subsequent transversions A:T to C:G and G:C to T:A. Also catalyzes the hydrolysis of methylated purine nucleoside triphosphate preventing their integration into DNA. Through this antimutagenic activity protects cells from oxidative stress.</text>
</comment>
<dbReference type="Proteomes" id="UP000772434">
    <property type="component" value="Unassembled WGS sequence"/>
</dbReference>
<evidence type="ECO:0000256" key="13">
    <source>
        <dbReference type="ARBA" id="ARBA00026103"/>
    </source>
</evidence>
<evidence type="ECO:0000256" key="16">
    <source>
        <dbReference type="ARBA" id="ARBA00030634"/>
    </source>
</evidence>
<dbReference type="GO" id="GO:0008828">
    <property type="term" value="F:dATP diphosphatase activity"/>
    <property type="evidence" value="ECO:0007669"/>
    <property type="project" value="UniProtKB-EC"/>
</dbReference>
<dbReference type="OrthoDB" id="447842at2759"/>
<comment type="catalytic activity">
    <reaction evidence="20">
        <text>N(6)-methyl-ATP + H2O = N(6)-methyl-AMP + diphosphate + H(+)</text>
        <dbReference type="Rhea" id="RHEA:67608"/>
        <dbReference type="ChEBI" id="CHEBI:15377"/>
        <dbReference type="ChEBI" id="CHEBI:15378"/>
        <dbReference type="ChEBI" id="CHEBI:33019"/>
        <dbReference type="ChEBI" id="CHEBI:144842"/>
        <dbReference type="ChEBI" id="CHEBI:172873"/>
    </reaction>
    <physiologicalReaction direction="left-to-right" evidence="20">
        <dbReference type="Rhea" id="RHEA:67609"/>
    </physiologicalReaction>
</comment>
<evidence type="ECO:0000256" key="14">
    <source>
        <dbReference type="ARBA" id="ARBA00026218"/>
    </source>
</evidence>
<evidence type="ECO:0000256" key="18">
    <source>
        <dbReference type="ARBA" id="ARBA00031927"/>
    </source>
</evidence>
<comment type="similarity">
    <text evidence="3">Belongs to the Nudix hydrolase family.</text>
</comment>
<dbReference type="GO" id="GO:0005634">
    <property type="term" value="C:nucleus"/>
    <property type="evidence" value="ECO:0007669"/>
    <property type="project" value="UniProtKB-SubCell"/>
</dbReference>
<dbReference type="InterPro" id="IPR000086">
    <property type="entry name" value="NUDIX_hydrolase_dom"/>
</dbReference>
<dbReference type="CDD" id="cd03427">
    <property type="entry name" value="NUDIX_MTH1_Nudt1"/>
    <property type="match status" value="1"/>
</dbReference>
<dbReference type="EMBL" id="JADNRY010000050">
    <property type="protein sequence ID" value="KAF9069443.1"/>
    <property type="molecule type" value="Genomic_DNA"/>
</dbReference>
<comment type="subunit">
    <text evidence="4">Monomer.</text>
</comment>
<evidence type="ECO:0000256" key="1">
    <source>
        <dbReference type="ARBA" id="ARBA00001946"/>
    </source>
</evidence>
<dbReference type="Gene3D" id="3.90.79.10">
    <property type="entry name" value="Nucleoside Triphosphate Pyrophosphohydrolase"/>
    <property type="match status" value="1"/>
</dbReference>
<evidence type="ECO:0000313" key="26">
    <source>
        <dbReference type="Proteomes" id="UP000772434"/>
    </source>
</evidence>
<dbReference type="PROSITE" id="PS00893">
    <property type="entry name" value="NUDIX_BOX"/>
    <property type="match status" value="1"/>
</dbReference>
<evidence type="ECO:0000256" key="5">
    <source>
        <dbReference type="ARBA" id="ARBA00022723"/>
    </source>
</evidence>
<organism evidence="25 26">
    <name type="scientific">Rhodocollybia butyracea</name>
    <dbReference type="NCBI Taxonomy" id="206335"/>
    <lineage>
        <taxon>Eukaryota</taxon>
        <taxon>Fungi</taxon>
        <taxon>Dikarya</taxon>
        <taxon>Basidiomycota</taxon>
        <taxon>Agaricomycotina</taxon>
        <taxon>Agaricomycetes</taxon>
        <taxon>Agaricomycetidae</taxon>
        <taxon>Agaricales</taxon>
        <taxon>Marasmiineae</taxon>
        <taxon>Omphalotaceae</taxon>
        <taxon>Rhodocollybia</taxon>
    </lineage>
</organism>
<dbReference type="InterPro" id="IPR020084">
    <property type="entry name" value="NUDIX_hydrolase_CS"/>
</dbReference>
<dbReference type="GO" id="GO:0005737">
    <property type="term" value="C:cytoplasm"/>
    <property type="evidence" value="ECO:0007669"/>
    <property type="project" value="TreeGrafter"/>
</dbReference>
<name>A0A9P5PSY1_9AGAR</name>
<keyword evidence="8" id="KW-0539">Nucleus</keyword>
<sequence length="202" mass="22840">MSANVVPGLEKDFHLLQEFVSGGSGSSWMEYTKVKLYTNAFVFHDNKILLGYKKRGIGMHKYNGFGGKVEAGETCLEAAARELEEEAGIKSSLKHIGVLFFFGENEDQCAFHIDIYRGDGFEGTVTESDEMSPQWFSVSDSSNSETASHTPPIPYEKLWETDPHWFPLLLSETPFRGRADFRMDKEKGKLVPFKWWYGVCSA</sequence>
<dbReference type="PROSITE" id="PS51462">
    <property type="entry name" value="NUDIX"/>
    <property type="match status" value="1"/>
</dbReference>
<keyword evidence="26" id="KW-1185">Reference proteome</keyword>
<evidence type="ECO:0000256" key="22">
    <source>
        <dbReference type="ARBA" id="ARBA00049032"/>
    </source>
</evidence>
<evidence type="ECO:0000256" key="9">
    <source>
        <dbReference type="ARBA" id="ARBA00024448"/>
    </source>
</evidence>
<dbReference type="InterPro" id="IPR003563">
    <property type="entry name" value="8ODP"/>
</dbReference>
<comment type="subcellular location">
    <subcellularLocation>
        <location evidence="2">Nucleus</location>
    </subcellularLocation>
</comment>
<evidence type="ECO:0000256" key="11">
    <source>
        <dbReference type="ARBA" id="ARBA00024486"/>
    </source>
</evidence>
<evidence type="ECO:0000256" key="17">
    <source>
        <dbReference type="ARBA" id="ARBA00030682"/>
    </source>
</evidence>
<evidence type="ECO:0000256" key="20">
    <source>
        <dbReference type="ARBA" id="ARBA00048002"/>
    </source>
</evidence>
<dbReference type="GO" id="GO:0042262">
    <property type="term" value="P:DNA protection"/>
    <property type="evidence" value="ECO:0007669"/>
    <property type="project" value="InterPro"/>
</dbReference>
<evidence type="ECO:0000259" key="24">
    <source>
        <dbReference type="PROSITE" id="PS51462"/>
    </source>
</evidence>
<evidence type="ECO:0000256" key="19">
    <source>
        <dbReference type="ARBA" id="ARBA00032071"/>
    </source>
</evidence>
<evidence type="ECO:0000313" key="25">
    <source>
        <dbReference type="EMBL" id="KAF9069443.1"/>
    </source>
</evidence>
<keyword evidence="7" id="KW-0460">Magnesium</keyword>
<evidence type="ECO:0000256" key="3">
    <source>
        <dbReference type="ARBA" id="ARBA00005582"/>
    </source>
</evidence>
<comment type="catalytic activity">
    <reaction evidence="11">
        <text>8-oxo-dGTP + H2O = 8-oxo-dGMP + diphosphate + H(+)</text>
        <dbReference type="Rhea" id="RHEA:31575"/>
        <dbReference type="ChEBI" id="CHEBI:15377"/>
        <dbReference type="ChEBI" id="CHEBI:15378"/>
        <dbReference type="ChEBI" id="CHEBI:33019"/>
        <dbReference type="ChEBI" id="CHEBI:63224"/>
        <dbReference type="ChEBI" id="CHEBI:77896"/>
    </reaction>
    <physiologicalReaction direction="left-to-right" evidence="11">
        <dbReference type="Rhea" id="RHEA:31576"/>
    </physiologicalReaction>
</comment>
<feature type="domain" description="Nudix hydrolase" evidence="24">
    <location>
        <begin position="33"/>
        <end position="160"/>
    </location>
</feature>
<comment type="catalytic activity">
    <reaction evidence="12">
        <text>2-oxo-ATP + H2O = 2-oxo-AMP + diphosphate + H(+)</text>
        <dbReference type="Rhea" id="RHEA:67392"/>
        <dbReference type="ChEBI" id="CHEBI:15377"/>
        <dbReference type="ChEBI" id="CHEBI:15378"/>
        <dbReference type="ChEBI" id="CHEBI:33019"/>
        <dbReference type="ChEBI" id="CHEBI:71395"/>
        <dbReference type="ChEBI" id="CHEBI:172878"/>
    </reaction>
    <physiologicalReaction direction="left-to-right" evidence="12">
        <dbReference type="Rhea" id="RHEA:67393"/>
    </physiologicalReaction>
</comment>
<evidence type="ECO:0000256" key="4">
    <source>
        <dbReference type="ARBA" id="ARBA00011245"/>
    </source>
</evidence>
<dbReference type="GO" id="GO:0046872">
    <property type="term" value="F:metal ion binding"/>
    <property type="evidence" value="ECO:0007669"/>
    <property type="project" value="UniProtKB-KW"/>
</dbReference>
<comment type="caution">
    <text evidence="25">The sequence shown here is derived from an EMBL/GenBank/DDBJ whole genome shotgun (WGS) entry which is preliminary data.</text>
</comment>
<dbReference type="Pfam" id="PF00293">
    <property type="entry name" value="NUDIX"/>
    <property type="match status" value="1"/>
</dbReference>
<reference evidence="25" key="1">
    <citation type="submission" date="2020-11" db="EMBL/GenBank/DDBJ databases">
        <authorList>
            <consortium name="DOE Joint Genome Institute"/>
            <person name="Ahrendt S."/>
            <person name="Riley R."/>
            <person name="Andreopoulos W."/>
            <person name="Labutti K."/>
            <person name="Pangilinan J."/>
            <person name="Ruiz-Duenas F.J."/>
            <person name="Barrasa J.M."/>
            <person name="Sanchez-Garcia M."/>
            <person name="Camarero S."/>
            <person name="Miyauchi S."/>
            <person name="Serrano A."/>
            <person name="Linde D."/>
            <person name="Babiker R."/>
            <person name="Drula E."/>
            <person name="Ayuso-Fernandez I."/>
            <person name="Pacheco R."/>
            <person name="Padilla G."/>
            <person name="Ferreira P."/>
            <person name="Barriuso J."/>
            <person name="Kellner H."/>
            <person name="Castanera R."/>
            <person name="Alfaro M."/>
            <person name="Ramirez L."/>
            <person name="Pisabarro A.G."/>
            <person name="Kuo A."/>
            <person name="Tritt A."/>
            <person name="Lipzen A."/>
            <person name="He G."/>
            <person name="Yan M."/>
            <person name="Ng V."/>
            <person name="Cullen D."/>
            <person name="Martin F."/>
            <person name="Rosso M.-N."/>
            <person name="Henrissat B."/>
            <person name="Hibbett D."/>
            <person name="Martinez A.T."/>
            <person name="Grigoriev I.V."/>
        </authorList>
    </citation>
    <scope>NUCLEOTIDE SEQUENCE</scope>
    <source>
        <strain evidence="25">AH 40177</strain>
    </source>
</reference>
<comment type="cofactor">
    <cofactor evidence="1">
        <name>Mg(2+)</name>
        <dbReference type="ChEBI" id="CHEBI:18420"/>
    </cofactor>
</comment>
<evidence type="ECO:0000256" key="10">
    <source>
        <dbReference type="ARBA" id="ARBA00024459"/>
    </source>
</evidence>
<proteinExistence type="inferred from homology"/>
<evidence type="ECO:0000256" key="8">
    <source>
        <dbReference type="ARBA" id="ARBA00023242"/>
    </source>
</evidence>
<dbReference type="InterPro" id="IPR015797">
    <property type="entry name" value="NUDIX_hydrolase-like_dom_sf"/>
</dbReference>
<keyword evidence="6 25" id="KW-0378">Hydrolase</keyword>
<evidence type="ECO:0000256" key="7">
    <source>
        <dbReference type="ARBA" id="ARBA00022842"/>
    </source>
</evidence>
<keyword evidence="5" id="KW-0479">Metal-binding</keyword>
<dbReference type="PANTHER" id="PTHR43758">
    <property type="entry name" value="7,8-DIHYDRO-8-OXOGUANINE TRIPHOSPHATASE"/>
    <property type="match status" value="1"/>
</dbReference>